<gene>
    <name evidence="1" type="ORF">3F9_35</name>
</gene>
<evidence type="ECO:0000313" key="1">
    <source>
        <dbReference type="EMBL" id="ASN71442.1"/>
    </source>
</evidence>
<dbReference type="EMBL" id="MF417925">
    <property type="protein sequence ID" value="ASN71442.1"/>
    <property type="molecule type" value="Genomic_DNA"/>
</dbReference>
<protein>
    <recommendedName>
        <fullName evidence="2">Phage tail protein</fullName>
    </recommendedName>
</protein>
<evidence type="ECO:0008006" key="2">
    <source>
        <dbReference type="Google" id="ProtNLM"/>
    </source>
</evidence>
<name>A0A2H4J851_9CAUD</name>
<reference evidence="1" key="1">
    <citation type="submission" date="2017-06" db="EMBL/GenBank/DDBJ databases">
        <title>Novel phages from South African skin metaviromes.</title>
        <authorList>
            <person name="van Zyl L.J."/>
            <person name="Abrahams Y."/>
            <person name="Stander E.A."/>
            <person name="Kirby B.M."/>
            <person name="Clavaud C."/>
            <person name="Farcet C."/>
            <person name="Breton L."/>
            <person name="Trindade M.I."/>
        </authorList>
    </citation>
    <scope>NUCLEOTIDE SEQUENCE</scope>
</reference>
<accession>A0A2H4J851</accession>
<proteinExistence type="predicted"/>
<dbReference type="Gene3D" id="2.40.30.200">
    <property type="match status" value="1"/>
</dbReference>
<organism evidence="1">
    <name type="scientific">uncultured Caudovirales phage</name>
    <dbReference type="NCBI Taxonomy" id="2100421"/>
    <lineage>
        <taxon>Viruses</taxon>
        <taxon>Duplodnaviria</taxon>
        <taxon>Heunggongvirae</taxon>
        <taxon>Uroviricota</taxon>
        <taxon>Caudoviricetes</taxon>
        <taxon>Peduoviridae</taxon>
        <taxon>Maltschvirus</taxon>
        <taxon>Maltschvirus maltsch</taxon>
    </lineage>
</organism>
<sequence length="228" mass="26083">MLDIRIDDKLGTDYRVCMVDRPAIPSAVEKVEFIDIPGRENGSLTKKNGYEDVEFTINFNLLEDYNVKSLLRKVKRWLRNAKTLSFTDDNVYRKIKSVTIGDIDNQFEEYGQFEVTFKSDPYEYIIEQPIDLTMPMTVMNYGTYYSLPKFTITGTGTVTVYVNGIGFQIKDIVNPVVVDSDLLLCYSGSFPMNNKMIGNFPVLKEGENEILWTGTVSKIELEVRGRCV</sequence>